<dbReference type="EMBL" id="JAPTYD010000121">
    <property type="protein sequence ID" value="MCZ0964524.1"/>
    <property type="molecule type" value="Genomic_DNA"/>
</dbReference>
<reference evidence="1" key="1">
    <citation type="submission" date="2022-12" db="EMBL/GenBank/DDBJ databases">
        <title>Paracoccus sp. EF6 isolated from a lake water.</title>
        <authorList>
            <person name="Liu H."/>
        </authorList>
    </citation>
    <scope>NUCLEOTIDE SEQUENCE</scope>
    <source>
        <strain evidence="1">EF6</strain>
    </source>
</reference>
<sequence length="133" mass="14663">MERTAARLVVLMQDLYHRKSVRMTQNPTAELEQDTKATSEGVLNDLKAGASHLAEQGAATVSDTLDAGREYVGRIRDMGQGYAERAYETGHRKAEEAAFYAELGYEEARDWTRGHPVQTLGLAAGIGLLVVRR</sequence>
<evidence type="ECO:0000313" key="1">
    <source>
        <dbReference type="EMBL" id="MCZ0964524.1"/>
    </source>
</evidence>
<proteinExistence type="predicted"/>
<dbReference type="RefSeq" id="WP_268944611.1">
    <property type="nucleotide sequence ID" value="NZ_JAPTYD010000121.1"/>
</dbReference>
<evidence type="ECO:0008006" key="3">
    <source>
        <dbReference type="Google" id="ProtNLM"/>
    </source>
</evidence>
<accession>A0ABT4JC80</accession>
<organism evidence="1 2">
    <name type="scientific">Paracoccus benzoatiresistens</name>
    <dbReference type="NCBI Taxonomy" id="2997341"/>
    <lineage>
        <taxon>Bacteria</taxon>
        <taxon>Pseudomonadati</taxon>
        <taxon>Pseudomonadota</taxon>
        <taxon>Alphaproteobacteria</taxon>
        <taxon>Rhodobacterales</taxon>
        <taxon>Paracoccaceae</taxon>
        <taxon>Paracoccus</taxon>
    </lineage>
</organism>
<gene>
    <name evidence="1" type="ORF">OU682_23540</name>
</gene>
<protein>
    <recommendedName>
        <fullName evidence="3">DUF883 domain-containing protein</fullName>
    </recommendedName>
</protein>
<name>A0ABT4JC80_9RHOB</name>
<keyword evidence="2" id="KW-1185">Reference proteome</keyword>
<comment type="caution">
    <text evidence="1">The sequence shown here is derived from an EMBL/GenBank/DDBJ whole genome shotgun (WGS) entry which is preliminary data.</text>
</comment>
<dbReference type="Proteomes" id="UP001149822">
    <property type="component" value="Unassembled WGS sequence"/>
</dbReference>
<evidence type="ECO:0000313" key="2">
    <source>
        <dbReference type="Proteomes" id="UP001149822"/>
    </source>
</evidence>